<keyword evidence="7" id="KW-1185">Reference proteome</keyword>
<keyword evidence="1" id="KW-0805">Transcription regulation</keyword>
<evidence type="ECO:0000256" key="1">
    <source>
        <dbReference type="ARBA" id="ARBA00023015"/>
    </source>
</evidence>
<proteinExistence type="predicted"/>
<dbReference type="GO" id="GO:0003677">
    <property type="term" value="F:DNA binding"/>
    <property type="evidence" value="ECO:0007669"/>
    <property type="project" value="UniProtKB-KW"/>
</dbReference>
<evidence type="ECO:0000256" key="2">
    <source>
        <dbReference type="ARBA" id="ARBA00023125"/>
    </source>
</evidence>
<sequence>MRIGELGQRVGVTTRTLRHYEALGLIRATRDGNGHRTYDESDVRAVQEIRSLVDLGFALAETKPFVDCLRSGHDLAGVCADSIAVYRRKLAEVDDYLERMQSVRRELQDQLDVALLTRAAGPPQCELTSHPAAPAG</sequence>
<dbReference type="PANTHER" id="PTHR30204">
    <property type="entry name" value="REDOX-CYCLING DRUG-SENSING TRANSCRIPTIONAL ACTIVATOR SOXR"/>
    <property type="match status" value="1"/>
</dbReference>
<evidence type="ECO:0000259" key="5">
    <source>
        <dbReference type="PROSITE" id="PS50937"/>
    </source>
</evidence>
<dbReference type="SMART" id="SM00422">
    <property type="entry name" value="HTH_MERR"/>
    <property type="match status" value="1"/>
</dbReference>
<keyword evidence="2" id="KW-0238">DNA-binding</keyword>
<dbReference type="Proteomes" id="UP000037397">
    <property type="component" value="Unassembled WGS sequence"/>
</dbReference>
<organism evidence="6 7">
    <name type="scientific">Luteipulveratus halotolerans</name>
    <dbReference type="NCBI Taxonomy" id="1631356"/>
    <lineage>
        <taxon>Bacteria</taxon>
        <taxon>Bacillati</taxon>
        <taxon>Actinomycetota</taxon>
        <taxon>Actinomycetes</taxon>
        <taxon>Micrococcales</taxon>
        <taxon>Dermacoccaceae</taxon>
        <taxon>Luteipulveratus</taxon>
    </lineage>
</organism>
<name>A0A0L6CMZ8_9MICO</name>
<dbReference type="InterPro" id="IPR000551">
    <property type="entry name" value="MerR-type_HTH_dom"/>
</dbReference>
<dbReference type="STRING" id="1631356.VV01_03700"/>
<dbReference type="GO" id="GO:0003700">
    <property type="term" value="F:DNA-binding transcription factor activity"/>
    <property type="evidence" value="ECO:0007669"/>
    <property type="project" value="InterPro"/>
</dbReference>
<feature type="coiled-coil region" evidence="4">
    <location>
        <begin position="86"/>
        <end position="117"/>
    </location>
</feature>
<dbReference type="PRINTS" id="PR00040">
    <property type="entry name" value="HTHMERR"/>
</dbReference>
<dbReference type="OrthoDB" id="9802039at2"/>
<keyword evidence="4" id="KW-0175">Coiled coil</keyword>
<gene>
    <name evidence="6" type="ORF">VV01_03700</name>
</gene>
<comment type="caution">
    <text evidence="6">The sequence shown here is derived from an EMBL/GenBank/DDBJ whole genome shotgun (WGS) entry which is preliminary data.</text>
</comment>
<dbReference type="InterPro" id="IPR047057">
    <property type="entry name" value="MerR_fam"/>
</dbReference>
<dbReference type="RefSeq" id="WP_050671700.1">
    <property type="nucleotide sequence ID" value="NZ_LAIR01000002.1"/>
</dbReference>
<evidence type="ECO:0000313" key="7">
    <source>
        <dbReference type="Proteomes" id="UP000037397"/>
    </source>
</evidence>
<dbReference type="SUPFAM" id="SSF46955">
    <property type="entry name" value="Putative DNA-binding domain"/>
    <property type="match status" value="1"/>
</dbReference>
<keyword evidence="3" id="KW-0804">Transcription</keyword>
<accession>A0A0L6CMZ8</accession>
<dbReference type="Gene3D" id="1.10.1660.10">
    <property type="match status" value="1"/>
</dbReference>
<protein>
    <submittedName>
        <fullName evidence="6">MerR family transcriptional regulator</fullName>
    </submittedName>
</protein>
<evidence type="ECO:0000256" key="4">
    <source>
        <dbReference type="SAM" id="Coils"/>
    </source>
</evidence>
<dbReference type="CDD" id="cd01282">
    <property type="entry name" value="HTH_MerR-like_sg3"/>
    <property type="match status" value="1"/>
</dbReference>
<dbReference type="PROSITE" id="PS50937">
    <property type="entry name" value="HTH_MERR_2"/>
    <property type="match status" value="1"/>
</dbReference>
<evidence type="ECO:0000256" key="3">
    <source>
        <dbReference type="ARBA" id="ARBA00023163"/>
    </source>
</evidence>
<evidence type="ECO:0000313" key="6">
    <source>
        <dbReference type="EMBL" id="KNX39171.1"/>
    </source>
</evidence>
<dbReference type="AlphaFoldDB" id="A0A0L6CMZ8"/>
<dbReference type="InterPro" id="IPR009061">
    <property type="entry name" value="DNA-bd_dom_put_sf"/>
</dbReference>
<dbReference type="EMBL" id="LAIR01000002">
    <property type="protein sequence ID" value="KNX39171.1"/>
    <property type="molecule type" value="Genomic_DNA"/>
</dbReference>
<reference evidence="7" key="1">
    <citation type="submission" date="2015-03" db="EMBL/GenBank/DDBJ databases">
        <title>Luteipulveratus halotolerans sp. nov., a novel actinobacterium (Dermacoccaceae) from Sarawak, Malaysia.</title>
        <authorList>
            <person name="Juboi H."/>
            <person name="Basik A."/>
            <person name="Shamsul S.S."/>
            <person name="Arnold P."/>
            <person name="Schmitt E.K."/>
            <person name="Sanglier J.-J."/>
            <person name="Yeo T."/>
        </authorList>
    </citation>
    <scope>NUCLEOTIDE SEQUENCE [LARGE SCALE GENOMIC DNA]</scope>
    <source>
        <strain evidence="7">C296001</strain>
    </source>
</reference>
<dbReference type="Pfam" id="PF13411">
    <property type="entry name" value="MerR_1"/>
    <property type="match status" value="1"/>
</dbReference>
<dbReference type="PANTHER" id="PTHR30204:SF94">
    <property type="entry name" value="HEAVY METAL-DEPENDENT TRANSCRIPTIONAL REGULATOR HI_0293-RELATED"/>
    <property type="match status" value="1"/>
</dbReference>
<feature type="domain" description="HTH merR-type" evidence="5">
    <location>
        <begin position="1"/>
        <end position="68"/>
    </location>
</feature>